<organism evidence="2 3">
    <name type="scientific">Deinococcus petrolearius</name>
    <dbReference type="NCBI Taxonomy" id="1751295"/>
    <lineage>
        <taxon>Bacteria</taxon>
        <taxon>Thermotogati</taxon>
        <taxon>Deinococcota</taxon>
        <taxon>Deinococci</taxon>
        <taxon>Deinococcales</taxon>
        <taxon>Deinococcaceae</taxon>
        <taxon>Deinococcus</taxon>
    </lineage>
</organism>
<name>A0ABW1DN27_9DEIO</name>
<dbReference type="PROSITE" id="PS51257">
    <property type="entry name" value="PROKAR_LIPOPROTEIN"/>
    <property type="match status" value="1"/>
</dbReference>
<evidence type="ECO:0000313" key="2">
    <source>
        <dbReference type="EMBL" id="MFC5850047.1"/>
    </source>
</evidence>
<proteinExistence type="predicted"/>
<evidence type="ECO:0000256" key="1">
    <source>
        <dbReference type="SAM" id="SignalP"/>
    </source>
</evidence>
<protein>
    <submittedName>
        <fullName evidence="2">Uncharacterized protein</fullName>
    </submittedName>
</protein>
<dbReference type="RefSeq" id="WP_380051702.1">
    <property type="nucleotide sequence ID" value="NZ_JBHSOH010000035.1"/>
</dbReference>
<evidence type="ECO:0000313" key="3">
    <source>
        <dbReference type="Proteomes" id="UP001595979"/>
    </source>
</evidence>
<reference evidence="3" key="1">
    <citation type="journal article" date="2019" name="Int. J. Syst. Evol. Microbiol.">
        <title>The Global Catalogue of Microorganisms (GCM) 10K type strain sequencing project: providing services to taxonomists for standard genome sequencing and annotation.</title>
        <authorList>
            <consortium name="The Broad Institute Genomics Platform"/>
            <consortium name="The Broad Institute Genome Sequencing Center for Infectious Disease"/>
            <person name="Wu L."/>
            <person name="Ma J."/>
        </authorList>
    </citation>
    <scope>NUCLEOTIDE SEQUENCE [LARGE SCALE GENOMIC DNA]</scope>
    <source>
        <strain evidence="3">CGMCC 1.15053</strain>
    </source>
</reference>
<dbReference type="EMBL" id="JBHSOH010000035">
    <property type="protein sequence ID" value="MFC5850047.1"/>
    <property type="molecule type" value="Genomic_DNA"/>
</dbReference>
<feature type="signal peptide" evidence="1">
    <location>
        <begin position="1"/>
        <end position="18"/>
    </location>
</feature>
<accession>A0ABW1DN27</accession>
<comment type="caution">
    <text evidence="2">The sequence shown here is derived from an EMBL/GenBank/DDBJ whole genome shotgun (WGS) entry which is preliminary data.</text>
</comment>
<sequence length="160" mass="17030">MTRLLLILLALLTSCAPALPVFLTARSASTSPRIVYAVVPYGTLPPGMTGSSRILGGTCFVQVQAGSENALTIAHEVGHCLDGGRNRAFGEAGCVIRPYACDPAEGFADTYALLYLERYGQRLDVLGWPGAGDTTDPLPDPNEVTPERLTLLLARLGTRR</sequence>
<keyword evidence="3" id="KW-1185">Reference proteome</keyword>
<dbReference type="Proteomes" id="UP001595979">
    <property type="component" value="Unassembled WGS sequence"/>
</dbReference>
<feature type="chain" id="PRO_5047540337" evidence="1">
    <location>
        <begin position="19"/>
        <end position="160"/>
    </location>
</feature>
<keyword evidence="1" id="KW-0732">Signal</keyword>
<gene>
    <name evidence="2" type="ORF">ACFPQ6_17225</name>
</gene>